<dbReference type="SUPFAM" id="SSF81342">
    <property type="entry name" value="Transmembrane di-heme cytochromes"/>
    <property type="match status" value="1"/>
</dbReference>
<dbReference type="InterPro" id="IPR011577">
    <property type="entry name" value="Cyt_b561_bac/Ni-Hgenase"/>
</dbReference>
<feature type="transmembrane region" description="Helical" evidence="12">
    <location>
        <begin position="199"/>
        <end position="221"/>
    </location>
</feature>
<evidence type="ECO:0000256" key="4">
    <source>
        <dbReference type="ARBA" id="ARBA00022475"/>
    </source>
</evidence>
<dbReference type="GO" id="GO:0009055">
    <property type="term" value="F:electron transfer activity"/>
    <property type="evidence" value="ECO:0007669"/>
    <property type="project" value="InterPro"/>
</dbReference>
<dbReference type="EMBL" id="CP032829">
    <property type="protein sequence ID" value="AYJ86251.1"/>
    <property type="molecule type" value="Genomic_DNA"/>
</dbReference>
<feature type="transmembrane region" description="Helical" evidence="12">
    <location>
        <begin position="25"/>
        <end position="44"/>
    </location>
</feature>
<keyword evidence="7" id="KW-0479">Metal-binding</keyword>
<dbReference type="AlphaFoldDB" id="A0A494TKB6"/>
<evidence type="ECO:0000313" key="15">
    <source>
        <dbReference type="Proteomes" id="UP000276254"/>
    </source>
</evidence>
<dbReference type="OrthoDB" id="9781740at2"/>
<dbReference type="InterPro" id="IPR000516">
    <property type="entry name" value="Ni-dep_Hydgase_cyt-B"/>
</dbReference>
<feature type="domain" description="Cytochrome b561 bacterial/Ni-hydrogenase" evidence="13">
    <location>
        <begin position="18"/>
        <end position="233"/>
    </location>
</feature>
<keyword evidence="15" id="KW-1185">Reference proteome</keyword>
<gene>
    <name evidence="14" type="ORF">D3Y57_10105</name>
</gene>
<comment type="similarity">
    <text evidence="2">Belongs to the HupC/HyaC/HydC family.</text>
</comment>
<name>A0A494TKB6_SPHPE</name>
<keyword evidence="10" id="KW-0408">Iron</keyword>
<dbReference type="InterPro" id="IPR051542">
    <property type="entry name" value="Hydrogenase_cytochrome"/>
</dbReference>
<dbReference type="Gene3D" id="1.20.950.20">
    <property type="entry name" value="Transmembrane di-heme cytochromes, Chain C"/>
    <property type="match status" value="1"/>
</dbReference>
<evidence type="ECO:0000256" key="2">
    <source>
        <dbReference type="ARBA" id="ARBA00008622"/>
    </source>
</evidence>
<evidence type="ECO:0000256" key="12">
    <source>
        <dbReference type="SAM" id="Phobius"/>
    </source>
</evidence>
<keyword evidence="6 12" id="KW-0812">Transmembrane</keyword>
<evidence type="ECO:0000313" key="14">
    <source>
        <dbReference type="EMBL" id="AYJ86251.1"/>
    </source>
</evidence>
<feature type="transmembrane region" description="Helical" evidence="12">
    <location>
        <begin position="88"/>
        <end position="109"/>
    </location>
</feature>
<evidence type="ECO:0000256" key="7">
    <source>
        <dbReference type="ARBA" id="ARBA00022723"/>
    </source>
</evidence>
<sequence>MAVGIADGEVKGGELVKRHRVSTRVWHWINAIAIFVMLMSGLTISNAHPHLYWGEYGANFDHAWFNPPHFPAWTTIPSNYNLALAREWHLAFAWILAFGLLFYLIASLITRHIQRDLTLTKAEIRPSHLWADIKDHARLRFPTGAAALRYNILQKLTYIGVIFILIPLLILTGLGLSPGFNAILPIPTLFGGRATVRSIHFICAGGIALFIVVHLLLVLLAGPYNEIRSMITGRYRIPSDPITPVGGTA</sequence>
<keyword evidence="11 12" id="KW-0472">Membrane</keyword>
<accession>A0A494TKB6</accession>
<evidence type="ECO:0000256" key="8">
    <source>
        <dbReference type="ARBA" id="ARBA00022982"/>
    </source>
</evidence>
<evidence type="ECO:0000256" key="9">
    <source>
        <dbReference type="ARBA" id="ARBA00022989"/>
    </source>
</evidence>
<dbReference type="Pfam" id="PF01292">
    <property type="entry name" value="Ni_hydr_CYTB"/>
    <property type="match status" value="1"/>
</dbReference>
<dbReference type="GO" id="GO:0022904">
    <property type="term" value="P:respiratory electron transport chain"/>
    <property type="evidence" value="ECO:0007669"/>
    <property type="project" value="InterPro"/>
</dbReference>
<evidence type="ECO:0000256" key="11">
    <source>
        <dbReference type="ARBA" id="ARBA00023136"/>
    </source>
</evidence>
<evidence type="ECO:0000256" key="1">
    <source>
        <dbReference type="ARBA" id="ARBA00004651"/>
    </source>
</evidence>
<comment type="subcellular location">
    <subcellularLocation>
        <location evidence="1">Cell membrane</location>
        <topology evidence="1">Multi-pass membrane protein</topology>
    </subcellularLocation>
</comment>
<dbReference type="RefSeq" id="WP_121152875.1">
    <property type="nucleotide sequence ID" value="NZ_CP032829.1"/>
</dbReference>
<dbReference type="InterPro" id="IPR016174">
    <property type="entry name" value="Di-haem_cyt_TM"/>
</dbReference>
<evidence type="ECO:0000259" key="13">
    <source>
        <dbReference type="Pfam" id="PF01292"/>
    </source>
</evidence>
<organism evidence="14 15">
    <name type="scientific">Sphingomonas paeninsulae</name>
    <dbReference type="NCBI Taxonomy" id="2319844"/>
    <lineage>
        <taxon>Bacteria</taxon>
        <taxon>Pseudomonadati</taxon>
        <taxon>Pseudomonadota</taxon>
        <taxon>Alphaproteobacteria</taxon>
        <taxon>Sphingomonadales</taxon>
        <taxon>Sphingomonadaceae</taxon>
        <taxon>Sphingomonas</taxon>
    </lineage>
</organism>
<dbReference type="GO" id="GO:0005506">
    <property type="term" value="F:iron ion binding"/>
    <property type="evidence" value="ECO:0007669"/>
    <property type="project" value="InterPro"/>
</dbReference>
<dbReference type="PANTHER" id="PTHR30485">
    <property type="entry name" value="NI/FE-HYDROGENASE 1 B-TYPE CYTOCHROME SUBUNIT"/>
    <property type="match status" value="1"/>
</dbReference>
<protein>
    <recommendedName>
        <fullName evidence="13">Cytochrome b561 bacterial/Ni-hydrogenase domain-containing protein</fullName>
    </recommendedName>
</protein>
<feature type="transmembrane region" description="Helical" evidence="12">
    <location>
        <begin position="156"/>
        <end position="179"/>
    </location>
</feature>
<dbReference type="KEGG" id="spha:D3Y57_10105"/>
<dbReference type="PANTHER" id="PTHR30485:SF1">
    <property type="entry name" value="CYTOCHROME YDHU-RELATED"/>
    <property type="match status" value="1"/>
</dbReference>
<keyword evidence="8" id="KW-0249">Electron transport</keyword>
<keyword evidence="4" id="KW-1003">Cell membrane</keyword>
<proteinExistence type="inferred from homology"/>
<dbReference type="GO" id="GO:0005886">
    <property type="term" value="C:plasma membrane"/>
    <property type="evidence" value="ECO:0007669"/>
    <property type="project" value="UniProtKB-SubCell"/>
</dbReference>
<evidence type="ECO:0000256" key="3">
    <source>
        <dbReference type="ARBA" id="ARBA00022448"/>
    </source>
</evidence>
<keyword evidence="9 12" id="KW-1133">Transmembrane helix</keyword>
<keyword evidence="5" id="KW-0349">Heme</keyword>
<dbReference type="Proteomes" id="UP000276254">
    <property type="component" value="Chromosome"/>
</dbReference>
<dbReference type="GO" id="GO:0020037">
    <property type="term" value="F:heme binding"/>
    <property type="evidence" value="ECO:0007669"/>
    <property type="project" value="TreeGrafter"/>
</dbReference>
<keyword evidence="3" id="KW-0813">Transport</keyword>
<evidence type="ECO:0000256" key="6">
    <source>
        <dbReference type="ARBA" id="ARBA00022692"/>
    </source>
</evidence>
<evidence type="ECO:0000256" key="5">
    <source>
        <dbReference type="ARBA" id="ARBA00022617"/>
    </source>
</evidence>
<reference evidence="14 15" key="1">
    <citation type="submission" date="2018-09" db="EMBL/GenBank/DDBJ databases">
        <title>Sphingomonas peninsula sp. nov., isolated from fildes peninsula, Antarctic soil.</title>
        <authorList>
            <person name="Yingchao G."/>
        </authorList>
    </citation>
    <scope>NUCLEOTIDE SEQUENCE [LARGE SCALE GENOMIC DNA]</scope>
    <source>
        <strain evidence="14 15">YZ-8</strain>
    </source>
</reference>
<dbReference type="PRINTS" id="PR00161">
    <property type="entry name" value="NIHGNASECYTB"/>
</dbReference>
<evidence type="ECO:0000256" key="10">
    <source>
        <dbReference type="ARBA" id="ARBA00023004"/>
    </source>
</evidence>